<organism evidence="2 3">
    <name type="scientific">Phialocephala subalpina</name>
    <dbReference type="NCBI Taxonomy" id="576137"/>
    <lineage>
        <taxon>Eukaryota</taxon>
        <taxon>Fungi</taxon>
        <taxon>Dikarya</taxon>
        <taxon>Ascomycota</taxon>
        <taxon>Pezizomycotina</taxon>
        <taxon>Leotiomycetes</taxon>
        <taxon>Helotiales</taxon>
        <taxon>Mollisiaceae</taxon>
        <taxon>Phialocephala</taxon>
        <taxon>Phialocephala fortinii species complex</taxon>
    </lineage>
</organism>
<feature type="transmembrane region" description="Helical" evidence="1">
    <location>
        <begin position="645"/>
        <end position="668"/>
    </location>
</feature>
<feature type="transmembrane region" description="Helical" evidence="1">
    <location>
        <begin position="50"/>
        <end position="74"/>
    </location>
</feature>
<protein>
    <submittedName>
        <fullName evidence="2">Uncharacterized protein</fullName>
    </submittedName>
</protein>
<feature type="transmembrane region" description="Helical" evidence="1">
    <location>
        <begin position="159"/>
        <end position="179"/>
    </location>
</feature>
<sequence length="745" mass="81353">MNRPVENKVPPPQYRKIQQQNASTVSVQLGSTTSDHTYRKKTTTLQKVGVWNAAIIMIGSLCILGVLGFLWYLWTADERNEFWRWLVRKEYLQRTVTLSSAVLRTVVTFQSGICTSMIAGSIMELSSFEFTRTASLSIRRFNGGLPTYLFQSGVFSRQAWYLFIVTVLLSTTTIASYFLSTGLIADLGIAPIFGDVVAGQATYSLNFTKTTTIRLFEPDFTSYMPSTFPTFAEYSEPTNSTPGVDDSGLTVRAILPFSSATTRQTMSNYTGPGTVLNTHVVCIKPELRNFSFISGGGHSQIDPVYVRGMVSVGSVTPSGLIFANTTQPATANISNFIGFTCFLEQLAFTGEWPITMCIAGNGFADVNITGEDAEGTRLPIQGTKATSLLNEGLINDPLSYILVNYTGTLPNSHGLQQYTNWTDISAKDSSWAVLRNDNSFDSLIDSISLTYCFTNFGAIDTNVTAHSPTNRTEPVLLGLPTGTILEASQVISQLGADGSNSSLAERGILSLEYSRNWTGIFPDDQYDTAFNSSWVQVLDGTYGFGMTTATNVIAPVNNSWAWCTACGRTLEKGDVNPVLPVSAALSSIFQSSIQQSGSAAKALQAALTVVNMMQYYSRMNQFDIVGPSNTTLIEQQLQPVERSGLIATTGGLVLHLLVVAAICLIFLIGTNLSFIGESWHTIAQLQSRDIVTVLQGVDMMRDNEVDSWLREREVSLERMTLVGEDENDQVAHVVRRRGGVPVGMI</sequence>
<evidence type="ECO:0000313" key="2">
    <source>
        <dbReference type="EMBL" id="CZR59696.1"/>
    </source>
</evidence>
<accession>A0A1L7X3U6</accession>
<keyword evidence="1" id="KW-0472">Membrane</keyword>
<dbReference type="EMBL" id="FJOG01000014">
    <property type="protein sequence ID" value="CZR59696.1"/>
    <property type="molecule type" value="Genomic_DNA"/>
</dbReference>
<evidence type="ECO:0000256" key="1">
    <source>
        <dbReference type="SAM" id="Phobius"/>
    </source>
</evidence>
<evidence type="ECO:0000313" key="3">
    <source>
        <dbReference type="Proteomes" id="UP000184330"/>
    </source>
</evidence>
<keyword evidence="3" id="KW-1185">Reference proteome</keyword>
<keyword evidence="1" id="KW-0812">Transmembrane</keyword>
<proteinExistence type="predicted"/>
<dbReference type="AlphaFoldDB" id="A0A1L7X3U6"/>
<dbReference type="Proteomes" id="UP000184330">
    <property type="component" value="Unassembled WGS sequence"/>
</dbReference>
<reference evidence="2 3" key="1">
    <citation type="submission" date="2016-03" db="EMBL/GenBank/DDBJ databases">
        <authorList>
            <person name="Ploux O."/>
        </authorList>
    </citation>
    <scope>NUCLEOTIDE SEQUENCE [LARGE SCALE GENOMIC DNA]</scope>
    <source>
        <strain evidence="2 3">UAMH 11012</strain>
    </source>
</reference>
<dbReference type="OrthoDB" id="5428040at2759"/>
<keyword evidence="1" id="KW-1133">Transmembrane helix</keyword>
<gene>
    <name evidence="2" type="ORF">PAC_09590</name>
</gene>
<name>A0A1L7X3U6_9HELO</name>